<dbReference type="WBParaSite" id="MBELARI_LOCUS699">
    <property type="protein sequence ID" value="MBELARI_LOCUS699"/>
    <property type="gene ID" value="MBELARI_LOCUS699"/>
</dbReference>
<evidence type="ECO:0000256" key="2">
    <source>
        <dbReference type="ARBA" id="ARBA00007647"/>
    </source>
</evidence>
<evidence type="ECO:0000313" key="6">
    <source>
        <dbReference type="Proteomes" id="UP000887575"/>
    </source>
</evidence>
<evidence type="ECO:0000313" key="7">
    <source>
        <dbReference type="WBParaSite" id="MBELARI_LOCUS699"/>
    </source>
</evidence>
<keyword evidence="4" id="KW-0808">Transferase</keyword>
<comment type="similarity">
    <text evidence="2">Belongs to the glycosyltransferase 92 family.</text>
</comment>
<proteinExistence type="inferred from homology"/>
<dbReference type="AlphaFoldDB" id="A0AAF3FJ53"/>
<protein>
    <recommendedName>
        <fullName evidence="8">Glycosyltransferase family 92 protein</fullName>
    </recommendedName>
</protein>
<dbReference type="Pfam" id="PF01697">
    <property type="entry name" value="Glyco_transf_92"/>
    <property type="match status" value="1"/>
</dbReference>
<dbReference type="PANTHER" id="PTHR47024">
    <property type="entry name" value="BIOFILM ABSENT ON HEAD (AFTER YERSINIA EXPOSURE)-RELATED"/>
    <property type="match status" value="1"/>
</dbReference>
<comment type="subcellular location">
    <subcellularLocation>
        <location evidence="1">Membrane</location>
        <topology evidence="1">Single-pass membrane protein</topology>
    </subcellularLocation>
</comment>
<accession>A0AAF3FJ53</accession>
<dbReference type="InterPro" id="IPR008166">
    <property type="entry name" value="Glyco_transf_92"/>
</dbReference>
<evidence type="ECO:0000256" key="3">
    <source>
        <dbReference type="ARBA" id="ARBA00022676"/>
    </source>
</evidence>
<keyword evidence="6" id="KW-1185">Reference proteome</keyword>
<sequence length="744" mass="85206">MTYTNIKQVELVWSQKLGETSDDGWKKGFLVQIYTQLHSDESTQQTIDTTTTTTTTKIPETISKNNSLQQCSASHQLDERNPIFAFPVYYFLNGDLINSDSICLQTCPDCDLIFDVTRTCTIQMGDNSQNCPSEMGLRINGTKVKVTGCKTELLFRGFVRVYSERCTMNLKGDQRFDWLPDDPDLAAFTKGSSFAVRVKQWIDLDYDYQLETLNPFVMDSSAIDITYPTSSRPLYVLLPLRINFFDRVNLRDNDPKCFLDLFIGMPPGKVSDGLDRKLRHDKIITENLESSLYNILIPPKCSPHLVADIETNSSHEPLALSGCGDGSILINTQAFRSRFDKMFADFKIERSIQCYNNSVSFAINVRIEFATFLSGKLDAKALDLNSNLIEDQGYTQENPIDNRFNVTLTNVGGVRIFWSQKSDEKAEDGWEKGFIAWVYTEEYKDGTQPSTTTTAKATKATIEALKRMKFRPPLIQHAADPRVVVQVLQMPQNGIFPLPQPAVKMQVENAKLLDEENIFIFGAYYDTRDPLGPRIRILTNLDCRFMQKYNDWIRLFLFIEWWKRHSATKILLTAHSISKVTQQLLIYYVTKGLVELRWITVIPNNGKGDPNDEISFGGEHLFDQLCTYISSTEYTALIDLDEFLYIKNGEDLLKFLETQSKRFIDGKVGAFNFDEIPLAFDRNFLSEYGTHNRINFEIMKNPKTQVHSQVETKQKGIFLTDQIRSVNSHGKTRFFASYQTLNVR</sequence>
<evidence type="ECO:0008006" key="8">
    <source>
        <dbReference type="Google" id="ProtNLM"/>
    </source>
</evidence>
<keyword evidence="5" id="KW-0472">Membrane</keyword>
<dbReference type="GO" id="GO:0016020">
    <property type="term" value="C:membrane"/>
    <property type="evidence" value="ECO:0007669"/>
    <property type="project" value="UniProtKB-SubCell"/>
</dbReference>
<dbReference type="GO" id="GO:0016757">
    <property type="term" value="F:glycosyltransferase activity"/>
    <property type="evidence" value="ECO:0007669"/>
    <property type="project" value="UniProtKB-KW"/>
</dbReference>
<evidence type="ECO:0000256" key="1">
    <source>
        <dbReference type="ARBA" id="ARBA00004167"/>
    </source>
</evidence>
<organism evidence="6 7">
    <name type="scientific">Mesorhabditis belari</name>
    <dbReference type="NCBI Taxonomy" id="2138241"/>
    <lineage>
        <taxon>Eukaryota</taxon>
        <taxon>Metazoa</taxon>
        <taxon>Ecdysozoa</taxon>
        <taxon>Nematoda</taxon>
        <taxon>Chromadorea</taxon>
        <taxon>Rhabditida</taxon>
        <taxon>Rhabditina</taxon>
        <taxon>Rhabditomorpha</taxon>
        <taxon>Rhabditoidea</taxon>
        <taxon>Rhabditidae</taxon>
        <taxon>Mesorhabditinae</taxon>
        <taxon>Mesorhabditis</taxon>
    </lineage>
</organism>
<name>A0AAF3FJ53_9BILA</name>
<evidence type="ECO:0000256" key="5">
    <source>
        <dbReference type="ARBA" id="ARBA00023136"/>
    </source>
</evidence>
<dbReference type="PANTHER" id="PTHR47024:SF1">
    <property type="entry name" value="GLYCOSYLTRANSFERASE FAMILY 92 PROTEIN"/>
    <property type="match status" value="1"/>
</dbReference>
<dbReference type="Proteomes" id="UP000887575">
    <property type="component" value="Unassembled WGS sequence"/>
</dbReference>
<keyword evidence="3" id="KW-0328">Glycosyltransferase</keyword>
<reference evidence="7" key="1">
    <citation type="submission" date="2024-02" db="UniProtKB">
        <authorList>
            <consortium name="WormBaseParasite"/>
        </authorList>
    </citation>
    <scope>IDENTIFICATION</scope>
</reference>
<evidence type="ECO:0000256" key="4">
    <source>
        <dbReference type="ARBA" id="ARBA00022679"/>
    </source>
</evidence>